<dbReference type="InterPro" id="IPR035926">
    <property type="entry name" value="NusB-like_sf"/>
</dbReference>
<organism evidence="8 9">
    <name type="scientific">Candidatus Rickettsiella viridis</name>
    <dbReference type="NCBI Taxonomy" id="676208"/>
    <lineage>
        <taxon>Bacteria</taxon>
        <taxon>Pseudomonadati</taxon>
        <taxon>Pseudomonadota</taxon>
        <taxon>Gammaproteobacteria</taxon>
        <taxon>Legionellales</taxon>
        <taxon>Coxiellaceae</taxon>
        <taxon>Rickettsiella</taxon>
    </lineage>
</organism>
<accession>A0A2Z5V6Z3</accession>
<evidence type="ECO:0000256" key="2">
    <source>
        <dbReference type="ARBA" id="ARBA00022814"/>
    </source>
</evidence>
<dbReference type="KEGG" id="rvi:RVIR1_04130"/>
<evidence type="ECO:0000256" key="1">
    <source>
        <dbReference type="ARBA" id="ARBA00005952"/>
    </source>
</evidence>
<evidence type="ECO:0000313" key="8">
    <source>
        <dbReference type="EMBL" id="BBB14927.1"/>
    </source>
</evidence>
<comment type="function">
    <text evidence="6">Involved in transcription antitermination. Required for transcription of ribosomal RNA (rRNA) genes. Binds specifically to the boxA antiterminator sequence of the ribosomal RNA (rrn) operons.</text>
</comment>
<dbReference type="SUPFAM" id="SSF48013">
    <property type="entry name" value="NusB-like"/>
    <property type="match status" value="1"/>
</dbReference>
<dbReference type="HAMAP" id="MF_00073">
    <property type="entry name" value="NusB"/>
    <property type="match status" value="1"/>
</dbReference>
<proteinExistence type="inferred from homology"/>
<reference evidence="8 9" key="1">
    <citation type="submission" date="2017-03" db="EMBL/GenBank/DDBJ databases">
        <title>The genome sequence of Candidatus Rickettsiella viridis.</title>
        <authorList>
            <person name="Nikoh N."/>
            <person name="Tsuchida T."/>
            <person name="Yamaguchi K."/>
            <person name="Maeda T."/>
            <person name="Shigenobu S."/>
            <person name="Fukatsu T."/>
        </authorList>
    </citation>
    <scope>NUCLEOTIDE SEQUENCE [LARGE SCALE GENOMIC DNA]</scope>
    <source>
        <strain evidence="8 9">Ap-RA04</strain>
    </source>
</reference>
<name>A0A2Z5V6Z3_9COXI</name>
<dbReference type="PANTHER" id="PTHR11078:SF3">
    <property type="entry name" value="ANTITERMINATION NUSB DOMAIN-CONTAINING PROTEIN"/>
    <property type="match status" value="1"/>
</dbReference>
<protein>
    <recommendedName>
        <fullName evidence="6">Transcription antitermination protein NusB</fullName>
    </recommendedName>
    <alternativeName>
        <fullName evidence="6">Antitermination factor NusB</fullName>
    </alternativeName>
</protein>
<dbReference type="InterPro" id="IPR006027">
    <property type="entry name" value="NusB_RsmB_TIM44"/>
</dbReference>
<dbReference type="PANTHER" id="PTHR11078">
    <property type="entry name" value="N UTILIZATION SUBSTANCE PROTEIN B-RELATED"/>
    <property type="match status" value="1"/>
</dbReference>
<evidence type="ECO:0000256" key="4">
    <source>
        <dbReference type="ARBA" id="ARBA00023015"/>
    </source>
</evidence>
<keyword evidence="3 6" id="KW-0694">RNA-binding</keyword>
<dbReference type="GO" id="GO:0006353">
    <property type="term" value="P:DNA-templated transcription termination"/>
    <property type="evidence" value="ECO:0007669"/>
    <property type="project" value="UniProtKB-UniRule"/>
</dbReference>
<keyword evidence="9" id="KW-1185">Reference proteome</keyword>
<evidence type="ECO:0000256" key="3">
    <source>
        <dbReference type="ARBA" id="ARBA00022884"/>
    </source>
</evidence>
<dbReference type="InterPro" id="IPR011605">
    <property type="entry name" value="NusB_fam"/>
</dbReference>
<keyword evidence="5 6" id="KW-0804">Transcription</keyword>
<dbReference type="AlphaFoldDB" id="A0A2Z5V6Z3"/>
<dbReference type="Proteomes" id="UP000282483">
    <property type="component" value="Chromosome"/>
</dbReference>
<dbReference type="NCBIfam" id="TIGR01951">
    <property type="entry name" value="nusB"/>
    <property type="match status" value="1"/>
</dbReference>
<keyword evidence="4 6" id="KW-0805">Transcription regulation</keyword>
<dbReference type="Pfam" id="PF01029">
    <property type="entry name" value="NusB"/>
    <property type="match status" value="1"/>
</dbReference>
<gene>
    <name evidence="6 8" type="primary">nusB</name>
    <name evidence="8" type="ORF">RVIR1_04130</name>
</gene>
<feature type="domain" description="NusB/RsmB/TIM44" evidence="7">
    <location>
        <begin position="14"/>
        <end position="137"/>
    </location>
</feature>
<comment type="similarity">
    <text evidence="1 6">Belongs to the NusB family.</text>
</comment>
<evidence type="ECO:0000256" key="5">
    <source>
        <dbReference type="ARBA" id="ARBA00023163"/>
    </source>
</evidence>
<dbReference type="EMBL" id="AP018005">
    <property type="protein sequence ID" value="BBB14927.1"/>
    <property type="molecule type" value="Genomic_DNA"/>
</dbReference>
<dbReference type="GO" id="GO:0031564">
    <property type="term" value="P:transcription antitermination"/>
    <property type="evidence" value="ECO:0007669"/>
    <property type="project" value="UniProtKB-KW"/>
</dbReference>
<sequence>MSKPKKNKFKARKRARRFAMQAIYQWQLTQHTFSEIEKQFLAQEEMISVDTAYFCDLVRGIIENHSSLDQQLQVFLDRPLKALDLVECAILRLAAFELCHQPELPYKVVLDEAIELAKSFGATDGHKYVNGILHQVAQKVRPLEFS</sequence>
<dbReference type="Gene3D" id="1.10.940.10">
    <property type="entry name" value="NusB-like"/>
    <property type="match status" value="1"/>
</dbReference>
<dbReference type="GO" id="GO:0005829">
    <property type="term" value="C:cytosol"/>
    <property type="evidence" value="ECO:0007669"/>
    <property type="project" value="TreeGrafter"/>
</dbReference>
<dbReference type="GO" id="GO:0003723">
    <property type="term" value="F:RNA binding"/>
    <property type="evidence" value="ECO:0007669"/>
    <property type="project" value="UniProtKB-UniRule"/>
</dbReference>
<evidence type="ECO:0000256" key="6">
    <source>
        <dbReference type="HAMAP-Rule" id="MF_00073"/>
    </source>
</evidence>
<evidence type="ECO:0000313" key="9">
    <source>
        <dbReference type="Proteomes" id="UP000282483"/>
    </source>
</evidence>
<keyword evidence="2 6" id="KW-0889">Transcription antitermination</keyword>
<evidence type="ECO:0000259" key="7">
    <source>
        <dbReference type="Pfam" id="PF01029"/>
    </source>
</evidence>